<keyword evidence="2" id="KW-0597">Phosphoprotein</keyword>
<dbReference type="InterPro" id="IPR036736">
    <property type="entry name" value="ACP-like_sf"/>
</dbReference>
<name>A0A6V8KK47_9ACTN</name>
<organism evidence="4 5">
    <name type="scientific">Phytohabitans houttuyneae</name>
    <dbReference type="NCBI Taxonomy" id="1076126"/>
    <lineage>
        <taxon>Bacteria</taxon>
        <taxon>Bacillati</taxon>
        <taxon>Actinomycetota</taxon>
        <taxon>Actinomycetes</taxon>
        <taxon>Micromonosporales</taxon>
        <taxon>Micromonosporaceae</taxon>
    </lineage>
</organism>
<feature type="domain" description="Carrier" evidence="3">
    <location>
        <begin position="509"/>
        <end position="583"/>
    </location>
</feature>
<dbReference type="GO" id="GO:0031177">
    <property type="term" value="F:phosphopantetheine binding"/>
    <property type="evidence" value="ECO:0007669"/>
    <property type="project" value="InterPro"/>
</dbReference>
<dbReference type="InterPro" id="IPR020845">
    <property type="entry name" value="AMP-binding_CS"/>
</dbReference>
<dbReference type="Pfam" id="PF00501">
    <property type="entry name" value="AMP-binding"/>
    <property type="match status" value="1"/>
</dbReference>
<dbReference type="Gene3D" id="1.10.1200.10">
    <property type="entry name" value="ACP-like"/>
    <property type="match status" value="1"/>
</dbReference>
<dbReference type="SUPFAM" id="SSF47336">
    <property type="entry name" value="ACP-like"/>
    <property type="match status" value="1"/>
</dbReference>
<dbReference type="PANTHER" id="PTHR45527">
    <property type="entry name" value="NONRIBOSOMAL PEPTIDE SYNTHETASE"/>
    <property type="match status" value="1"/>
</dbReference>
<accession>A0A6V8KK47</accession>
<dbReference type="InterPro" id="IPR009081">
    <property type="entry name" value="PP-bd_ACP"/>
</dbReference>
<comment type="caution">
    <text evidence="4">The sequence shown here is derived from an EMBL/GenBank/DDBJ whole genome shotgun (WGS) entry which is preliminary data.</text>
</comment>
<dbReference type="InterPro" id="IPR020806">
    <property type="entry name" value="PKS_PP-bd"/>
</dbReference>
<evidence type="ECO:0000313" key="4">
    <source>
        <dbReference type="EMBL" id="GFJ81055.1"/>
    </source>
</evidence>
<dbReference type="RefSeq" id="WP_173059682.1">
    <property type="nucleotide sequence ID" value="NZ_BAABGO010000026.1"/>
</dbReference>
<protein>
    <recommendedName>
        <fullName evidence="3">Carrier domain-containing protein</fullName>
    </recommendedName>
</protein>
<dbReference type="Gene3D" id="2.30.38.10">
    <property type="entry name" value="Luciferase, Domain 3"/>
    <property type="match status" value="1"/>
</dbReference>
<dbReference type="InterPro" id="IPR000873">
    <property type="entry name" value="AMP-dep_synth/lig_dom"/>
</dbReference>
<dbReference type="Gene3D" id="3.30.300.30">
    <property type="match status" value="1"/>
</dbReference>
<reference evidence="4 5" key="1">
    <citation type="submission" date="2020-03" db="EMBL/GenBank/DDBJ databases">
        <title>Whole genome shotgun sequence of Phytohabitans houttuyneae NBRC 108639.</title>
        <authorList>
            <person name="Komaki H."/>
            <person name="Tamura T."/>
        </authorList>
    </citation>
    <scope>NUCLEOTIDE SEQUENCE [LARGE SCALE GENOMIC DNA]</scope>
    <source>
        <strain evidence="4 5">NBRC 108639</strain>
    </source>
</reference>
<keyword evidence="1" id="KW-0596">Phosphopantetheine</keyword>
<dbReference type="InterPro" id="IPR045851">
    <property type="entry name" value="AMP-bd_C_sf"/>
</dbReference>
<dbReference type="PROSITE" id="PS00455">
    <property type="entry name" value="AMP_BINDING"/>
    <property type="match status" value="1"/>
</dbReference>
<dbReference type="EMBL" id="BLPF01000002">
    <property type="protein sequence ID" value="GFJ81055.1"/>
    <property type="molecule type" value="Genomic_DNA"/>
</dbReference>
<dbReference type="PROSITE" id="PS50075">
    <property type="entry name" value="CARRIER"/>
    <property type="match status" value="1"/>
</dbReference>
<evidence type="ECO:0000259" key="3">
    <source>
        <dbReference type="PROSITE" id="PS50075"/>
    </source>
</evidence>
<evidence type="ECO:0000256" key="2">
    <source>
        <dbReference type="ARBA" id="ARBA00022553"/>
    </source>
</evidence>
<keyword evidence="5" id="KW-1185">Reference proteome</keyword>
<dbReference type="SUPFAM" id="SSF56801">
    <property type="entry name" value="Acetyl-CoA synthetase-like"/>
    <property type="match status" value="1"/>
</dbReference>
<dbReference type="GO" id="GO:0043041">
    <property type="term" value="P:amino acid activation for nonribosomal peptide biosynthetic process"/>
    <property type="evidence" value="ECO:0007669"/>
    <property type="project" value="TreeGrafter"/>
</dbReference>
<dbReference type="GO" id="GO:0044550">
    <property type="term" value="P:secondary metabolite biosynthetic process"/>
    <property type="evidence" value="ECO:0007669"/>
    <property type="project" value="TreeGrafter"/>
</dbReference>
<evidence type="ECO:0000256" key="1">
    <source>
        <dbReference type="ARBA" id="ARBA00022450"/>
    </source>
</evidence>
<proteinExistence type="predicted"/>
<dbReference type="InterPro" id="IPR025110">
    <property type="entry name" value="AMP-bd_C"/>
</dbReference>
<dbReference type="GO" id="GO:0005737">
    <property type="term" value="C:cytoplasm"/>
    <property type="evidence" value="ECO:0007669"/>
    <property type="project" value="TreeGrafter"/>
</dbReference>
<dbReference type="Proteomes" id="UP000482800">
    <property type="component" value="Unassembled WGS sequence"/>
</dbReference>
<dbReference type="NCBIfam" id="TIGR01733">
    <property type="entry name" value="AA-adenyl-dom"/>
    <property type="match status" value="1"/>
</dbReference>
<dbReference type="InterPro" id="IPR010071">
    <property type="entry name" value="AA_adenyl_dom"/>
</dbReference>
<dbReference type="PANTHER" id="PTHR45527:SF1">
    <property type="entry name" value="FATTY ACID SYNTHASE"/>
    <property type="match status" value="1"/>
</dbReference>
<sequence length="589" mass="62564">MTEQCIHDRVRQWAARRPDAVALVAHDYELTYGQLDAAADALAAQLRRHGAGPERAVGLSVPRSPGFVVAALAVLKTGGYLVPVDPAYPEHRQDLIAADAAVRLMVCAPQSTLRWQEAGLRTVALPEAHEPQPSHGPVGVAHPDSLAYVVYTSGSTGAPKGVAVSHRSVLNLADADSRLRIGPADTVAQLAPTAFDASVFEIWCALGNGARVALIACDEVSVAAIERDLDAHRPDWLFLTTGLFHTLMERRPAALDKVGHVITGGDVLSPKHIHAAADRSAGDVYAAYGPTEATVFSSLHHIERLAPEERVPLGTSLSGRTMTVVGEDLRPVPAGETGEICLGGAGLARGYLGRPGASAERFVPDPLSPVPGQRLYRTGDLGRCRPDGTFEFLGRMDRQVKIRGFRVEPGEVEAFLETCEGVATALVTPVEIPGADKRLVAYVVPSPETAIGVADLRAMAGEHLPAYALPSYYVIVEALPLDPNGKVDRRSLPSPWRSRELLGLAAYEAPASGVEEAVATVVAESLGLDRVGRDDDFFALGGTSLQSVQVLERLRAVRYPVTSREFFANPTVASLAGLIAGKLAKASRP</sequence>
<dbReference type="Pfam" id="PF13193">
    <property type="entry name" value="AMP-binding_C"/>
    <property type="match status" value="1"/>
</dbReference>
<dbReference type="SMART" id="SM00823">
    <property type="entry name" value="PKS_PP"/>
    <property type="match status" value="1"/>
</dbReference>
<reference evidence="4 5" key="2">
    <citation type="submission" date="2020-03" db="EMBL/GenBank/DDBJ databases">
        <authorList>
            <person name="Ichikawa N."/>
            <person name="Kimura A."/>
            <person name="Kitahashi Y."/>
            <person name="Uohara A."/>
        </authorList>
    </citation>
    <scope>NUCLEOTIDE SEQUENCE [LARGE SCALE GENOMIC DNA]</scope>
    <source>
        <strain evidence="4 5">NBRC 108639</strain>
    </source>
</reference>
<dbReference type="Pfam" id="PF00550">
    <property type="entry name" value="PP-binding"/>
    <property type="match status" value="1"/>
</dbReference>
<dbReference type="Gene3D" id="3.40.50.980">
    <property type="match status" value="2"/>
</dbReference>
<gene>
    <name evidence="4" type="ORF">Phou_052350</name>
</gene>
<dbReference type="AlphaFoldDB" id="A0A6V8KK47"/>
<evidence type="ECO:0000313" key="5">
    <source>
        <dbReference type="Proteomes" id="UP000482800"/>
    </source>
</evidence>